<dbReference type="InterPro" id="IPR023373">
    <property type="entry name" value="YmcC_sf"/>
</dbReference>
<accession>A0A8J7LQ88</accession>
<protein>
    <submittedName>
        <fullName evidence="1">YjbF family lipoprotein</fullName>
    </submittedName>
</protein>
<gene>
    <name evidence="1" type="ORF">H1D41_14080</name>
</gene>
<comment type="caution">
    <text evidence="1">The sequence shown here is derived from an EMBL/GenBank/DDBJ whole genome shotgun (WGS) entry which is preliminary data.</text>
</comment>
<evidence type="ECO:0000313" key="1">
    <source>
        <dbReference type="EMBL" id="MBI1494771.1"/>
    </source>
</evidence>
<keyword evidence="2" id="KW-1185">Reference proteome</keyword>
<dbReference type="EMBL" id="JADCKQ010000011">
    <property type="protein sequence ID" value="MBI1494771.1"/>
    <property type="molecule type" value="Genomic_DNA"/>
</dbReference>
<reference evidence="1" key="1">
    <citation type="submission" date="2020-10" db="EMBL/GenBank/DDBJ databases">
        <title>Paenihalocynthiibacter styelae gen. nov., sp. nov., isolated from stalked sea squirt Styela clava.</title>
        <authorList>
            <person name="Kim Y.-O."/>
            <person name="Yoon J.-H."/>
        </authorList>
    </citation>
    <scope>NUCLEOTIDE SEQUENCE</scope>
    <source>
        <strain evidence="1">MYP1-1</strain>
    </source>
</reference>
<evidence type="ECO:0000313" key="2">
    <source>
        <dbReference type="Proteomes" id="UP000640583"/>
    </source>
</evidence>
<dbReference type="InterPro" id="IPR021308">
    <property type="entry name" value="GfcB"/>
</dbReference>
<proteinExistence type="predicted"/>
<dbReference type="RefSeq" id="WP_228849517.1">
    <property type="nucleotide sequence ID" value="NZ_JADCKQ010000011.1"/>
</dbReference>
<dbReference type="AlphaFoldDB" id="A0A8J7LQ88"/>
<name>A0A8J7LQ88_9RHOB</name>
<organism evidence="1 2">
    <name type="scientific">Halocynthiibacter styelae</name>
    <dbReference type="NCBI Taxonomy" id="2761955"/>
    <lineage>
        <taxon>Bacteria</taxon>
        <taxon>Pseudomonadati</taxon>
        <taxon>Pseudomonadota</taxon>
        <taxon>Alphaproteobacteria</taxon>
        <taxon>Rhodobacterales</taxon>
        <taxon>Paracoccaceae</taxon>
        <taxon>Halocynthiibacter</taxon>
    </lineage>
</organism>
<dbReference type="SUPFAM" id="SSF159270">
    <property type="entry name" value="YmcC-like"/>
    <property type="match status" value="1"/>
</dbReference>
<dbReference type="Gene3D" id="2.40.360.10">
    <property type="entry name" value="YmcC-like"/>
    <property type="match status" value="1"/>
</dbReference>
<keyword evidence="1" id="KW-0449">Lipoprotein</keyword>
<sequence>MKKSIQILGALVIMTVGGCSGGGGGSDRGLLPAIAENAGNMFSGGRAEKVNEFNIEQTFGPEQIAAMSAPTLAGHLLTRDVWSGMTLAFSARGYDTYHTSEGIGLSFRSDVVVSTRGIGGDLFASDMSGTIRALAAGGGGQYQKSMRFLTPLSGFRDVSLTCRMRRDNVERFVIAQRSFSARRYTETCTSEGLSVENHYFRNDAGKILRSRQWLGSEGGYIELFRLKG</sequence>
<dbReference type="PROSITE" id="PS51257">
    <property type="entry name" value="PROKAR_LIPOPROTEIN"/>
    <property type="match status" value="1"/>
</dbReference>
<dbReference type="Proteomes" id="UP000640583">
    <property type="component" value="Unassembled WGS sequence"/>
</dbReference>
<dbReference type="Pfam" id="PF11102">
    <property type="entry name" value="YjbF"/>
    <property type="match status" value="1"/>
</dbReference>